<dbReference type="RefSeq" id="WP_107195366.1">
    <property type="nucleotide sequence ID" value="NZ_CP029462.1"/>
</dbReference>
<evidence type="ECO:0000313" key="2">
    <source>
        <dbReference type="Proteomes" id="UP000254337"/>
    </source>
</evidence>
<proteinExistence type="predicted"/>
<name>A0A346B0K1_9FIRM</name>
<protein>
    <recommendedName>
        <fullName evidence="3">MYND finger</fullName>
    </recommendedName>
</protein>
<dbReference type="AlphaFoldDB" id="A0A346B0K1"/>
<sequence>MEREAICPVCGKPFIADRISQKYCSAVCRRYAYRHRHEDEMPPSQRAAGKTLRTFRCLRCGKLVVVKHRADKRRKFCSPHCERLYWKHSKNVKSQTVQNTFHCRNCGVLVDIRDAKDKRTAFCSADCRKQWFSLHRRHRNQT</sequence>
<evidence type="ECO:0008006" key="3">
    <source>
        <dbReference type="Google" id="ProtNLM"/>
    </source>
</evidence>
<dbReference type="Proteomes" id="UP000254337">
    <property type="component" value="Chromosome"/>
</dbReference>
<dbReference type="EMBL" id="CP029462">
    <property type="protein sequence ID" value="AXL21644.1"/>
    <property type="molecule type" value="Genomic_DNA"/>
</dbReference>
<gene>
    <name evidence="1" type="ORF">DKB62_08715</name>
</gene>
<accession>A0A346B0K1</accession>
<organism evidence="1 2">
    <name type="scientific">Megasphaera stantonii</name>
    <dbReference type="NCBI Taxonomy" id="2144175"/>
    <lineage>
        <taxon>Bacteria</taxon>
        <taxon>Bacillati</taxon>
        <taxon>Bacillota</taxon>
        <taxon>Negativicutes</taxon>
        <taxon>Veillonellales</taxon>
        <taxon>Veillonellaceae</taxon>
        <taxon>Megasphaera</taxon>
    </lineage>
</organism>
<dbReference type="KEGG" id="meg:DKB62_08715"/>
<keyword evidence="2" id="KW-1185">Reference proteome</keyword>
<evidence type="ECO:0000313" key="1">
    <source>
        <dbReference type="EMBL" id="AXL21644.1"/>
    </source>
</evidence>
<reference evidence="1 2" key="1">
    <citation type="submission" date="2018-05" db="EMBL/GenBank/DDBJ databases">
        <title>Complete genome sequence of Megasphaera sp. AJH120T, isolated from the ceca of a chicken.</title>
        <authorList>
            <person name="Maki J."/>
            <person name="Looft T."/>
        </authorList>
    </citation>
    <scope>NUCLEOTIDE SEQUENCE [LARGE SCALE GENOMIC DNA]</scope>
    <source>
        <strain evidence="1 2">AJH120</strain>
    </source>
</reference>
<dbReference type="OrthoDB" id="1625495at2"/>